<dbReference type="Gene3D" id="2.170.8.10">
    <property type="entry name" value="Phosphoenolpyruvate Carboxykinase, domain 2"/>
    <property type="match status" value="1"/>
</dbReference>
<dbReference type="EMBL" id="JACOPQ010000002">
    <property type="protein sequence ID" value="MBC5735892.1"/>
    <property type="molecule type" value="Genomic_DNA"/>
</dbReference>
<feature type="binding site" evidence="11">
    <location>
        <position position="383"/>
    </location>
    <ligand>
        <name>GTP</name>
        <dbReference type="ChEBI" id="CHEBI:37565"/>
    </ligand>
</feature>
<feature type="binding site" evidence="11">
    <location>
        <position position="238"/>
    </location>
    <ligand>
        <name>Mn(2+)</name>
        <dbReference type="ChEBI" id="CHEBI:29035"/>
    </ligand>
</feature>
<keyword evidence="10 11" id="KW-0456">Lyase</keyword>
<dbReference type="PIRSF" id="PIRSF001348">
    <property type="entry name" value="PEP_carboxykinase_GTP"/>
    <property type="match status" value="1"/>
</dbReference>
<dbReference type="CDD" id="cd00819">
    <property type="entry name" value="PEPCK_GTP"/>
    <property type="match status" value="1"/>
</dbReference>
<reference evidence="14" key="1">
    <citation type="submission" date="2020-08" db="EMBL/GenBank/DDBJ databases">
        <title>Genome public.</title>
        <authorList>
            <person name="Liu C."/>
            <person name="Sun Q."/>
        </authorList>
    </citation>
    <scope>NUCLEOTIDE SEQUENCE</scope>
    <source>
        <strain evidence="14">NSJ-52</strain>
    </source>
</reference>
<keyword evidence="7 11" id="KW-0210">Decarboxylase</keyword>
<keyword evidence="4 11" id="KW-0312">Gluconeogenesis</keyword>
<proteinExistence type="inferred from homology"/>
<keyword evidence="11" id="KW-0963">Cytoplasm</keyword>
<dbReference type="PANTHER" id="PTHR11561">
    <property type="entry name" value="PHOSPHOENOLPYRUVATE CARBOXYKINASE"/>
    <property type="match status" value="1"/>
</dbReference>
<evidence type="ECO:0000256" key="7">
    <source>
        <dbReference type="ARBA" id="ARBA00022793"/>
    </source>
</evidence>
<evidence type="ECO:0000256" key="3">
    <source>
        <dbReference type="ARBA" id="ARBA00011245"/>
    </source>
</evidence>
<comment type="subcellular location">
    <subcellularLocation>
        <location evidence="11">Cytoplasm</location>
    </subcellularLocation>
</comment>
<feature type="binding site" evidence="11">
    <location>
        <begin position="209"/>
        <end position="211"/>
    </location>
    <ligand>
        <name>substrate</name>
    </ligand>
</feature>
<dbReference type="InterPro" id="IPR035078">
    <property type="entry name" value="PEP_carboxykinase_GTP_N"/>
</dbReference>
<dbReference type="Proteomes" id="UP000607645">
    <property type="component" value="Unassembled WGS sequence"/>
</dbReference>
<comment type="caution">
    <text evidence="11">Lacks conserved residue(s) required for the propagation of feature annotation.</text>
</comment>
<keyword evidence="8 11" id="KW-0342">GTP-binding</keyword>
<keyword evidence="15" id="KW-1185">Reference proteome</keyword>
<evidence type="ECO:0000313" key="14">
    <source>
        <dbReference type="EMBL" id="MBC5735892.1"/>
    </source>
</evidence>
<sequence length="603" mass="66857">MEQIEEENRPMELTRHQELLSWVAAQAALTRPDNIVWIDGSKAQLNALRAQAVSTGELLELNGDKQPGCWLHRTEVSDVARVEGRTFICCEREEDAGPTNHWMAPDEMRALLRPLYDGCMRGRTMYVIPYSMGVVDSPFARYGVELTDSLYVVLSMAIMTRFGRPVLDALGDTGEYVKCLHAKADIDPDRRYIAHFPQDNTIMSVNSDYGGNALLCKKCFSLRIASVQGRSQGWLAEHMLILGVENPRGEVRYLAAAFPSACGKTDLAMLTPPERYRAQGWKIWCVGDDIAWLRVGPDGRLWAMNPENGYLGVIPGVSPKTGPNILATVSRDTLFTNTAQNLDDDTAWWEGLSDTPPRHALDWKGSPWDGALSAEKGAQANARFCSPITNCPCLSPEYENPAGVPISAIVFGGRRAKVAPLVYQSRDWVHGVFAGSIMASETTAAATGKVGVVRRDPMAMLPFCGYNMADYWRHWLEMGALLGDNAPLVFHVNWFRTDGDGKLLWPGFGENLRVLEWMLRRCGGEAEAVESPVGLLPRTEDIDLEGSGVTRTALENLLSIDKALWRDDVADIRAFYARFGGRLPQELEQALHELEAGLNERPS</sequence>
<feature type="binding site" evidence="11">
    <location>
        <begin position="508"/>
        <end position="511"/>
    </location>
    <ligand>
        <name>GTP</name>
        <dbReference type="ChEBI" id="CHEBI:37565"/>
    </ligand>
</feature>
<dbReference type="GO" id="GO:0030145">
    <property type="term" value="F:manganese ion binding"/>
    <property type="evidence" value="ECO:0007669"/>
    <property type="project" value="UniProtKB-UniRule"/>
</dbReference>
<comment type="caution">
    <text evidence="14">The sequence shown here is derived from an EMBL/GenBank/DDBJ whole genome shotgun (WGS) entry which is preliminary data.</text>
</comment>
<evidence type="ECO:0000259" key="13">
    <source>
        <dbReference type="Pfam" id="PF17297"/>
    </source>
</evidence>
<dbReference type="UniPathway" id="UPA00138"/>
<evidence type="ECO:0000256" key="8">
    <source>
        <dbReference type="ARBA" id="ARBA00023134"/>
    </source>
</evidence>
<dbReference type="NCBIfam" id="NF003253">
    <property type="entry name" value="PRK04210.1"/>
    <property type="match status" value="1"/>
</dbReference>
<dbReference type="GO" id="GO:0071333">
    <property type="term" value="P:cellular response to glucose stimulus"/>
    <property type="evidence" value="ECO:0007669"/>
    <property type="project" value="TreeGrafter"/>
</dbReference>
<comment type="cofactor">
    <cofactor evidence="11">
        <name>Mn(2+)</name>
        <dbReference type="ChEBI" id="CHEBI:29035"/>
    </cofactor>
    <text evidence="11">Binds 1 Mn(2+) ion per subunit.</text>
</comment>
<gene>
    <name evidence="11" type="primary">pckG</name>
    <name evidence="14" type="ORF">H8S62_02545</name>
</gene>
<evidence type="ECO:0000259" key="12">
    <source>
        <dbReference type="Pfam" id="PF00821"/>
    </source>
</evidence>
<feature type="binding site" evidence="11">
    <location>
        <begin position="381"/>
        <end position="383"/>
    </location>
    <ligand>
        <name>substrate</name>
    </ligand>
</feature>
<dbReference type="Pfam" id="PF00821">
    <property type="entry name" value="PEPCK_GTP"/>
    <property type="match status" value="1"/>
</dbReference>
<accession>A0A8J6J481</accession>
<dbReference type="GO" id="GO:0005829">
    <property type="term" value="C:cytosol"/>
    <property type="evidence" value="ECO:0007669"/>
    <property type="project" value="TreeGrafter"/>
</dbReference>
<feature type="domain" description="Phosphoenolpyruvate carboxykinase GTP-utilising N-terminal" evidence="13">
    <location>
        <begin position="22"/>
        <end position="230"/>
    </location>
</feature>
<feature type="binding site" evidence="11">
    <location>
        <position position="289"/>
    </location>
    <ligand>
        <name>Mn(2+)</name>
        <dbReference type="ChEBI" id="CHEBI:29035"/>
    </ligand>
</feature>
<dbReference type="FunFam" id="3.40.449.10:FF:000005">
    <property type="entry name" value="Phosphoenolpyruvate carboxykinase [GTP]"/>
    <property type="match status" value="1"/>
</dbReference>
<dbReference type="InterPro" id="IPR008209">
    <property type="entry name" value="PEP_carboxykinase_GTP"/>
</dbReference>
<dbReference type="GO" id="GO:0046327">
    <property type="term" value="P:glycerol biosynthetic process from pyruvate"/>
    <property type="evidence" value="ECO:0007669"/>
    <property type="project" value="TreeGrafter"/>
</dbReference>
<dbReference type="GO" id="GO:0042594">
    <property type="term" value="P:response to starvation"/>
    <property type="evidence" value="ECO:0007669"/>
    <property type="project" value="TreeGrafter"/>
</dbReference>
<dbReference type="RefSeq" id="WP_186918376.1">
    <property type="nucleotide sequence ID" value="NZ_JACOPQ010000002.1"/>
</dbReference>
<organism evidence="14 15">
    <name type="scientific">Lawsonibacter faecis</name>
    <dbReference type="NCBI Taxonomy" id="2763052"/>
    <lineage>
        <taxon>Bacteria</taxon>
        <taxon>Bacillati</taxon>
        <taxon>Bacillota</taxon>
        <taxon>Clostridia</taxon>
        <taxon>Eubacteriales</taxon>
        <taxon>Oscillospiraceae</taxon>
        <taxon>Lawsonibacter</taxon>
    </lineage>
</organism>
<evidence type="ECO:0000256" key="6">
    <source>
        <dbReference type="ARBA" id="ARBA00022741"/>
    </source>
</evidence>
<dbReference type="InterPro" id="IPR008210">
    <property type="entry name" value="PEP_carboxykinase_N"/>
</dbReference>
<evidence type="ECO:0000256" key="2">
    <source>
        <dbReference type="ARBA" id="ARBA00005796"/>
    </source>
</evidence>
<comment type="function">
    <text evidence="11">Catalyzes the conversion of oxaloacetate (OAA) to phosphoenolpyruvate (PEP), the rate-limiting step in the metabolic pathway that produces glucose from lactate and other precursors derived from the citric acid cycle.</text>
</comment>
<evidence type="ECO:0000313" key="15">
    <source>
        <dbReference type="Proteomes" id="UP000607645"/>
    </source>
</evidence>
<feature type="domain" description="Phosphoenolpyruvate carboxykinase C-terminal P-loop" evidence="12">
    <location>
        <begin position="234"/>
        <end position="595"/>
    </location>
</feature>
<dbReference type="GO" id="GO:0005525">
    <property type="term" value="F:GTP binding"/>
    <property type="evidence" value="ECO:0007669"/>
    <property type="project" value="UniProtKB-UniRule"/>
</dbReference>
<dbReference type="EC" id="4.1.1.32" evidence="11"/>
<dbReference type="GO" id="GO:0006094">
    <property type="term" value="P:gluconeogenesis"/>
    <property type="evidence" value="ECO:0007669"/>
    <property type="project" value="UniProtKB-UniRule"/>
</dbReference>
<dbReference type="GO" id="GO:0004613">
    <property type="term" value="F:phosphoenolpyruvate carboxykinase (GTP) activity"/>
    <property type="evidence" value="ECO:0007669"/>
    <property type="project" value="UniProtKB-UniRule"/>
</dbReference>
<dbReference type="HAMAP" id="MF_00452">
    <property type="entry name" value="PEPCK_GTP"/>
    <property type="match status" value="1"/>
</dbReference>
<dbReference type="SUPFAM" id="SSF53795">
    <property type="entry name" value="PEP carboxykinase-like"/>
    <property type="match status" value="1"/>
</dbReference>
<dbReference type="GO" id="GO:0019543">
    <property type="term" value="P:propionate catabolic process"/>
    <property type="evidence" value="ECO:0007669"/>
    <property type="project" value="TreeGrafter"/>
</dbReference>
<comment type="catalytic activity">
    <reaction evidence="11">
        <text>oxaloacetate + GTP = phosphoenolpyruvate + GDP + CO2</text>
        <dbReference type="Rhea" id="RHEA:10388"/>
        <dbReference type="ChEBI" id="CHEBI:16452"/>
        <dbReference type="ChEBI" id="CHEBI:16526"/>
        <dbReference type="ChEBI" id="CHEBI:37565"/>
        <dbReference type="ChEBI" id="CHEBI:58189"/>
        <dbReference type="ChEBI" id="CHEBI:58702"/>
        <dbReference type="EC" id="4.1.1.32"/>
    </reaction>
</comment>
<evidence type="ECO:0000256" key="11">
    <source>
        <dbReference type="HAMAP-Rule" id="MF_00452"/>
    </source>
</evidence>
<dbReference type="PANTHER" id="PTHR11561:SF0">
    <property type="entry name" value="PHOSPHOENOLPYRUVATE CARBOXYKINASE [GTP]-RELATED"/>
    <property type="match status" value="1"/>
</dbReference>
<evidence type="ECO:0000256" key="1">
    <source>
        <dbReference type="ARBA" id="ARBA00004742"/>
    </source>
</evidence>
<dbReference type="Pfam" id="PF17297">
    <property type="entry name" value="PEPCK_N"/>
    <property type="match status" value="1"/>
</dbReference>
<comment type="subunit">
    <text evidence="3 11">Monomer.</text>
</comment>
<keyword evidence="5 11" id="KW-0479">Metal-binding</keyword>
<dbReference type="InterPro" id="IPR035077">
    <property type="entry name" value="PEP_carboxykinase_GTP_C"/>
</dbReference>
<evidence type="ECO:0000256" key="4">
    <source>
        <dbReference type="ARBA" id="ARBA00022432"/>
    </source>
</evidence>
<evidence type="ECO:0000256" key="10">
    <source>
        <dbReference type="ARBA" id="ARBA00023239"/>
    </source>
</evidence>
<feature type="binding site" evidence="11">
    <location>
        <position position="81"/>
    </location>
    <ligand>
        <name>substrate</name>
    </ligand>
</feature>
<feature type="binding site" evidence="11">
    <location>
        <position position="414"/>
    </location>
    <ligand>
        <name>GTP</name>
        <dbReference type="ChEBI" id="CHEBI:37565"/>
    </ligand>
</feature>
<protein>
    <recommendedName>
        <fullName evidence="11">Phosphoenolpyruvate carboxykinase [GTP]</fullName>
        <shortName evidence="11">PEP carboxykinase</shortName>
        <shortName evidence="11">PEPCK</shortName>
        <ecNumber evidence="11">4.1.1.32</ecNumber>
    </recommendedName>
    <alternativeName>
        <fullName evidence="11">GTP-dependent phosphoenolpyruvate carboxykinase</fullName>
        <shortName evidence="11">GTP-PEPCK</shortName>
    </alternativeName>
</protein>
<evidence type="ECO:0000256" key="5">
    <source>
        <dbReference type="ARBA" id="ARBA00022723"/>
    </source>
</evidence>
<evidence type="ECO:0000256" key="9">
    <source>
        <dbReference type="ARBA" id="ARBA00023211"/>
    </source>
</evidence>
<dbReference type="GO" id="GO:0033993">
    <property type="term" value="P:response to lipid"/>
    <property type="evidence" value="ECO:0007669"/>
    <property type="project" value="TreeGrafter"/>
</dbReference>
<feature type="binding site" evidence="11">
    <location>
        <position position="260"/>
    </location>
    <ligand>
        <name>substrate</name>
    </ligand>
</feature>
<keyword evidence="9 11" id="KW-0464">Manganese</keyword>
<feature type="active site" evidence="11">
    <location>
        <position position="262"/>
    </location>
</feature>
<name>A0A8J6J481_9FIRM</name>
<feature type="binding site" evidence="11">
    <location>
        <position position="218"/>
    </location>
    <ligand>
        <name>Mn(2+)</name>
        <dbReference type="ChEBI" id="CHEBI:29035"/>
    </ligand>
</feature>
<dbReference type="Gene3D" id="3.90.228.20">
    <property type="match status" value="1"/>
</dbReference>
<dbReference type="Gene3D" id="3.40.449.10">
    <property type="entry name" value="Phosphoenolpyruvate Carboxykinase, domain 1"/>
    <property type="match status" value="1"/>
</dbReference>
<dbReference type="SUPFAM" id="SSF68923">
    <property type="entry name" value="PEP carboxykinase N-terminal domain"/>
    <property type="match status" value="1"/>
</dbReference>
<comment type="pathway">
    <text evidence="1 11">Carbohydrate biosynthesis; gluconeogenesis.</text>
</comment>
<comment type="similarity">
    <text evidence="2 11">Belongs to the phosphoenolpyruvate carboxykinase [GTP] family.</text>
</comment>
<dbReference type="InterPro" id="IPR013035">
    <property type="entry name" value="PEP_carboxykinase_C"/>
</dbReference>
<keyword evidence="6 11" id="KW-0547">Nucleotide-binding</keyword>
<dbReference type="AlphaFoldDB" id="A0A8J6J481"/>
<dbReference type="GO" id="GO:0006107">
    <property type="term" value="P:oxaloacetate metabolic process"/>
    <property type="evidence" value="ECO:0007669"/>
    <property type="project" value="TreeGrafter"/>
</dbReference>